<dbReference type="AlphaFoldDB" id="A0A2I1M1E6"/>
<dbReference type="Gene3D" id="1.10.10.10">
    <property type="entry name" value="Winged helix-like DNA-binding domain superfamily/Winged helix DNA-binding domain"/>
    <property type="match status" value="1"/>
</dbReference>
<evidence type="ECO:0000313" key="3">
    <source>
        <dbReference type="Proteomes" id="UP000242263"/>
    </source>
</evidence>
<name>A0A2I1M1E6_9BIFI</name>
<evidence type="ECO:0000259" key="1">
    <source>
        <dbReference type="Pfam" id="PF09524"/>
    </source>
</evidence>
<dbReference type="EMBL" id="PKGU01000009">
    <property type="protein sequence ID" value="PKZ13958.1"/>
    <property type="molecule type" value="Genomic_DNA"/>
</dbReference>
<dbReference type="Pfam" id="PF13730">
    <property type="entry name" value="HTH_36"/>
    <property type="match status" value="1"/>
</dbReference>
<dbReference type="InterPro" id="IPR036388">
    <property type="entry name" value="WH-like_DNA-bd_sf"/>
</dbReference>
<accession>A0A2I1M1E6</accession>
<dbReference type="InterPro" id="IPR011741">
    <property type="entry name" value="Phg_2220_C"/>
</dbReference>
<sequence length="277" mass="31902">MRTFHMRLPTRTPIGAGGGIMNETYMQRDFKGVWFPQEIWDNREIDFIEKGILIEIDSFTSQTGACFMTNASLADKFQCSERKVSSAIAHLIELGYVYVSQFDGRKRYLKSALAYSRVRVEKNAGQPSKICEAESQNLRHNNTTNNTINNSINNNVELPLDNVSTLTPSREIAKAGEDIPYQQIIDYLNMKAGTAFRASTKNTRKAIRARWREKWRLDDFKKVIDNKCVDWLYNPDMKKYLCPDTLFGTKFEKYWNQTSNPTLKQMAGAFTYPNGKL</sequence>
<proteinExistence type="predicted"/>
<feature type="domain" description="Phage conserved hypothetical protein C-terminal" evidence="1">
    <location>
        <begin position="184"/>
        <end position="256"/>
    </location>
</feature>
<organism evidence="2 3">
    <name type="scientific">Alloscardovia omnicolens</name>
    <dbReference type="NCBI Taxonomy" id="419015"/>
    <lineage>
        <taxon>Bacteria</taxon>
        <taxon>Bacillati</taxon>
        <taxon>Actinomycetota</taxon>
        <taxon>Actinomycetes</taxon>
        <taxon>Bifidobacteriales</taxon>
        <taxon>Bifidobacteriaceae</taxon>
        <taxon>Alloscardovia</taxon>
    </lineage>
</organism>
<gene>
    <name evidence="2" type="ORF">CYJ32_07895</name>
</gene>
<dbReference type="NCBIfam" id="TIGR02220">
    <property type="entry name" value="phg_TIGR02220"/>
    <property type="match status" value="1"/>
</dbReference>
<evidence type="ECO:0000313" key="2">
    <source>
        <dbReference type="EMBL" id="PKZ13958.1"/>
    </source>
</evidence>
<dbReference type="Pfam" id="PF09524">
    <property type="entry name" value="Phg_2220_C"/>
    <property type="match status" value="1"/>
</dbReference>
<dbReference type="Proteomes" id="UP000242263">
    <property type="component" value="Unassembled WGS sequence"/>
</dbReference>
<reference evidence="2 3" key="1">
    <citation type="submission" date="2017-12" db="EMBL/GenBank/DDBJ databases">
        <title>Phylogenetic diversity of female urinary microbiome.</title>
        <authorList>
            <person name="Thomas-White K."/>
            <person name="Wolfe A.J."/>
        </authorList>
    </citation>
    <scope>NUCLEOTIDE SEQUENCE [LARGE SCALE GENOMIC DNA]</scope>
    <source>
        <strain evidence="2 3">UMB0064</strain>
    </source>
</reference>
<comment type="caution">
    <text evidence="2">The sequence shown here is derived from an EMBL/GenBank/DDBJ whole genome shotgun (WGS) entry which is preliminary data.</text>
</comment>
<protein>
    <recommendedName>
        <fullName evidence="1">Phage conserved hypothetical protein C-terminal domain-containing protein</fullName>
    </recommendedName>
</protein>